<reference evidence="1" key="1">
    <citation type="submission" date="2021-02" db="EMBL/GenBank/DDBJ databases">
        <authorList>
            <consortium name="DOE Joint Genome Institute"/>
            <person name="Ahrendt S."/>
            <person name="Looney B.P."/>
            <person name="Miyauchi S."/>
            <person name="Morin E."/>
            <person name="Drula E."/>
            <person name="Courty P.E."/>
            <person name="Chicoki N."/>
            <person name="Fauchery L."/>
            <person name="Kohler A."/>
            <person name="Kuo A."/>
            <person name="Labutti K."/>
            <person name="Pangilinan J."/>
            <person name="Lipzen A."/>
            <person name="Riley R."/>
            <person name="Andreopoulos W."/>
            <person name="He G."/>
            <person name="Johnson J."/>
            <person name="Barry K.W."/>
            <person name="Grigoriev I.V."/>
            <person name="Nagy L."/>
            <person name="Hibbett D."/>
            <person name="Henrissat B."/>
            <person name="Matheny P.B."/>
            <person name="Labbe J."/>
            <person name="Martin F."/>
        </authorList>
    </citation>
    <scope>NUCLEOTIDE SEQUENCE</scope>
    <source>
        <strain evidence="1">FP105234-sp</strain>
    </source>
</reference>
<accession>A0ACB8RNV9</accession>
<protein>
    <submittedName>
        <fullName evidence="1">Uncharacterized protein</fullName>
    </submittedName>
</protein>
<comment type="caution">
    <text evidence="1">The sequence shown here is derived from an EMBL/GenBank/DDBJ whole genome shotgun (WGS) entry which is preliminary data.</text>
</comment>
<sequence length="212" mass="23648">MSYWQHSIVFCAHARSLQSMEIHCAAAFSLPPRGYGRSHKRDFDVAAPSCCRACAHRSPPCRPRHVHSIHIGPGSSRVTLSRHRSLGAPPTTVGPRYFPYRHVHTSPSQSYTARLHHATAHAAPQQACTNVGCCRRGFSVRAGLWVTRHYISPPPAARYGIPSAVIHNSEASRRSNDEKILPRLDLPHPNVHRHICASNIQRSVFQHAPVHR</sequence>
<keyword evidence="2" id="KW-1185">Reference proteome</keyword>
<organism evidence="1 2">
    <name type="scientific">Auriscalpium vulgare</name>
    <dbReference type="NCBI Taxonomy" id="40419"/>
    <lineage>
        <taxon>Eukaryota</taxon>
        <taxon>Fungi</taxon>
        <taxon>Dikarya</taxon>
        <taxon>Basidiomycota</taxon>
        <taxon>Agaricomycotina</taxon>
        <taxon>Agaricomycetes</taxon>
        <taxon>Russulales</taxon>
        <taxon>Auriscalpiaceae</taxon>
        <taxon>Auriscalpium</taxon>
    </lineage>
</organism>
<evidence type="ECO:0000313" key="2">
    <source>
        <dbReference type="Proteomes" id="UP000814033"/>
    </source>
</evidence>
<name>A0ACB8RNV9_9AGAM</name>
<gene>
    <name evidence="1" type="ORF">FA95DRAFT_128683</name>
</gene>
<proteinExistence type="predicted"/>
<dbReference type="Proteomes" id="UP000814033">
    <property type="component" value="Unassembled WGS sequence"/>
</dbReference>
<evidence type="ECO:0000313" key="1">
    <source>
        <dbReference type="EMBL" id="KAI0045331.1"/>
    </source>
</evidence>
<reference evidence="1" key="2">
    <citation type="journal article" date="2022" name="New Phytol.">
        <title>Evolutionary transition to the ectomycorrhizal habit in the genomes of a hyperdiverse lineage of mushroom-forming fungi.</title>
        <authorList>
            <person name="Looney B."/>
            <person name="Miyauchi S."/>
            <person name="Morin E."/>
            <person name="Drula E."/>
            <person name="Courty P.E."/>
            <person name="Kohler A."/>
            <person name="Kuo A."/>
            <person name="LaButti K."/>
            <person name="Pangilinan J."/>
            <person name="Lipzen A."/>
            <person name="Riley R."/>
            <person name="Andreopoulos W."/>
            <person name="He G."/>
            <person name="Johnson J."/>
            <person name="Nolan M."/>
            <person name="Tritt A."/>
            <person name="Barry K.W."/>
            <person name="Grigoriev I.V."/>
            <person name="Nagy L.G."/>
            <person name="Hibbett D."/>
            <person name="Henrissat B."/>
            <person name="Matheny P.B."/>
            <person name="Labbe J."/>
            <person name="Martin F.M."/>
        </authorList>
    </citation>
    <scope>NUCLEOTIDE SEQUENCE</scope>
    <source>
        <strain evidence="1">FP105234-sp</strain>
    </source>
</reference>
<dbReference type="EMBL" id="MU275954">
    <property type="protein sequence ID" value="KAI0045331.1"/>
    <property type="molecule type" value="Genomic_DNA"/>
</dbReference>